<keyword evidence="12 13" id="KW-0449">Lipoprotein</keyword>
<evidence type="ECO:0000313" key="13">
    <source>
        <dbReference type="EMBL" id="RDV27575.1"/>
    </source>
</evidence>
<evidence type="ECO:0000256" key="8">
    <source>
        <dbReference type="ARBA" id="ARBA00023136"/>
    </source>
</evidence>
<dbReference type="EMBL" id="QRHA01000003">
    <property type="protein sequence ID" value="RDV27575.1"/>
    <property type="molecule type" value="Genomic_DNA"/>
</dbReference>
<keyword evidence="11" id="KW-0998">Cell outer membrane</keyword>
<sequence length="224" mass="25234">MKVLPNLCSHMGHTELVSKLMRFRPSCALLLVILLAGGCATQPIRPQAPVDLPEQIAQLSQINQWQVQGKMAIRDQNEAVSANLNWQVDNSDFHFRLTNFLGVTLVDMTNQDGVATLEADDEVYQESDPSWLVYQVTGWHIPLSPLLMWVKGVPLATDQYTLNESGLLASLTPGCNRCGAWQITYDDYRETGGYWLPHAITLTQPLQPTNFIKIRIRTWTLQTI</sequence>
<evidence type="ECO:0000256" key="3">
    <source>
        <dbReference type="ARBA" id="ARBA00011245"/>
    </source>
</evidence>
<dbReference type="AlphaFoldDB" id="A0A3D8MBY1"/>
<dbReference type="InterPro" id="IPR029046">
    <property type="entry name" value="LolA/LolB/LppX"/>
</dbReference>
<evidence type="ECO:0000256" key="7">
    <source>
        <dbReference type="ARBA" id="ARBA00022927"/>
    </source>
</evidence>
<keyword evidence="8" id="KW-0472">Membrane</keyword>
<dbReference type="InterPro" id="IPR004565">
    <property type="entry name" value="OM_lipoprot_LolB"/>
</dbReference>
<name>A0A3D8MBY1_9ALTE</name>
<reference evidence="14" key="1">
    <citation type="submission" date="2018-08" db="EMBL/GenBank/DDBJ databases">
        <authorList>
            <person name="Zhang J."/>
            <person name="Du Z.-J."/>
        </authorList>
    </citation>
    <scope>NUCLEOTIDE SEQUENCE [LARGE SCALE GENOMIC DNA]</scope>
    <source>
        <strain evidence="14">KCTC 52655</strain>
    </source>
</reference>
<keyword evidence="14" id="KW-1185">Reference proteome</keyword>
<protein>
    <recommendedName>
        <fullName evidence="4">Outer-membrane lipoprotein LolB</fullName>
    </recommendedName>
</protein>
<evidence type="ECO:0000256" key="5">
    <source>
        <dbReference type="ARBA" id="ARBA00022448"/>
    </source>
</evidence>
<dbReference type="Gene3D" id="2.50.20.10">
    <property type="entry name" value="Lipoprotein localisation LolA/LolB/LppX"/>
    <property type="match status" value="1"/>
</dbReference>
<gene>
    <name evidence="13" type="primary">lolB</name>
    <name evidence="13" type="ORF">DXV75_05995</name>
</gene>
<evidence type="ECO:0000256" key="2">
    <source>
        <dbReference type="ARBA" id="ARBA00009696"/>
    </source>
</evidence>
<dbReference type="CDD" id="cd16326">
    <property type="entry name" value="LolB"/>
    <property type="match status" value="1"/>
</dbReference>
<evidence type="ECO:0000256" key="1">
    <source>
        <dbReference type="ARBA" id="ARBA00004459"/>
    </source>
</evidence>
<keyword evidence="9" id="KW-0564">Palmitate</keyword>
<evidence type="ECO:0000256" key="4">
    <source>
        <dbReference type="ARBA" id="ARBA00016202"/>
    </source>
</evidence>
<dbReference type="GO" id="GO:0015031">
    <property type="term" value="P:protein transport"/>
    <property type="evidence" value="ECO:0007669"/>
    <property type="project" value="UniProtKB-KW"/>
</dbReference>
<keyword evidence="10" id="KW-0143">Chaperone</keyword>
<keyword evidence="5" id="KW-0813">Transport</keyword>
<dbReference type="GO" id="GO:0009279">
    <property type="term" value="C:cell outer membrane"/>
    <property type="evidence" value="ECO:0007669"/>
    <property type="project" value="UniProtKB-SubCell"/>
</dbReference>
<comment type="similarity">
    <text evidence="2">Belongs to the LolB family.</text>
</comment>
<comment type="caution">
    <text evidence="13">The sequence shown here is derived from an EMBL/GenBank/DDBJ whole genome shotgun (WGS) entry which is preliminary data.</text>
</comment>
<evidence type="ECO:0000256" key="10">
    <source>
        <dbReference type="ARBA" id="ARBA00023186"/>
    </source>
</evidence>
<dbReference type="SUPFAM" id="SSF89392">
    <property type="entry name" value="Prokaryotic lipoproteins and lipoprotein localization factors"/>
    <property type="match status" value="1"/>
</dbReference>
<dbReference type="Proteomes" id="UP000256561">
    <property type="component" value="Unassembled WGS sequence"/>
</dbReference>
<dbReference type="Pfam" id="PF03550">
    <property type="entry name" value="LolB"/>
    <property type="match status" value="1"/>
</dbReference>
<keyword evidence="7" id="KW-0653">Protein transport</keyword>
<evidence type="ECO:0000313" key="14">
    <source>
        <dbReference type="Proteomes" id="UP000256561"/>
    </source>
</evidence>
<evidence type="ECO:0000256" key="12">
    <source>
        <dbReference type="ARBA" id="ARBA00023288"/>
    </source>
</evidence>
<evidence type="ECO:0000256" key="9">
    <source>
        <dbReference type="ARBA" id="ARBA00023139"/>
    </source>
</evidence>
<dbReference type="NCBIfam" id="TIGR00548">
    <property type="entry name" value="lolB"/>
    <property type="match status" value="1"/>
</dbReference>
<comment type="subunit">
    <text evidence="3">Monomer.</text>
</comment>
<evidence type="ECO:0000256" key="11">
    <source>
        <dbReference type="ARBA" id="ARBA00023237"/>
    </source>
</evidence>
<organism evidence="13 14">
    <name type="scientific">Alteromonas aestuariivivens</name>
    <dbReference type="NCBI Taxonomy" id="1938339"/>
    <lineage>
        <taxon>Bacteria</taxon>
        <taxon>Pseudomonadati</taxon>
        <taxon>Pseudomonadota</taxon>
        <taxon>Gammaproteobacteria</taxon>
        <taxon>Alteromonadales</taxon>
        <taxon>Alteromonadaceae</taxon>
        <taxon>Alteromonas/Salinimonas group</taxon>
        <taxon>Alteromonas</taxon>
    </lineage>
</organism>
<proteinExistence type="inferred from homology"/>
<keyword evidence="6" id="KW-0732">Signal</keyword>
<accession>A0A3D8MBY1</accession>
<comment type="subcellular location">
    <subcellularLocation>
        <location evidence="1">Cell outer membrane</location>
        <topology evidence="1">Lipid-anchor</topology>
    </subcellularLocation>
</comment>
<evidence type="ECO:0000256" key="6">
    <source>
        <dbReference type="ARBA" id="ARBA00022729"/>
    </source>
</evidence>